<dbReference type="Proteomes" id="UP001461960">
    <property type="component" value="Unassembled WGS sequence"/>
</dbReference>
<feature type="compositionally biased region" description="Polar residues" evidence="1">
    <location>
        <begin position="18"/>
        <end position="37"/>
    </location>
</feature>
<comment type="caution">
    <text evidence="2">The sequence shown here is derived from an EMBL/GenBank/DDBJ whole genome shotgun (WGS) entry which is preliminary data.</text>
</comment>
<evidence type="ECO:0000313" key="3">
    <source>
        <dbReference type="Proteomes" id="UP001461960"/>
    </source>
</evidence>
<proteinExistence type="predicted"/>
<reference evidence="2 3" key="1">
    <citation type="submission" date="2024-05" db="EMBL/GenBank/DDBJ databases">
        <authorList>
            <person name="Kim H.-Y."/>
            <person name="Kim E."/>
            <person name="Cai Y."/>
            <person name="Yang S.-M."/>
            <person name="Lee W."/>
        </authorList>
    </citation>
    <scope>NUCLEOTIDE SEQUENCE [LARGE SCALE GENOMIC DNA]</scope>
    <source>
        <strain evidence="2 3">FBL11</strain>
    </source>
</reference>
<feature type="region of interest" description="Disordered" evidence="1">
    <location>
        <begin position="1"/>
        <end position="56"/>
    </location>
</feature>
<gene>
    <name evidence="2" type="ORF">AAIR29_01950</name>
</gene>
<feature type="compositionally biased region" description="Basic and acidic residues" evidence="1">
    <location>
        <begin position="1"/>
        <end position="10"/>
    </location>
</feature>
<accession>A0ABU9X5Z4</accession>
<protein>
    <submittedName>
        <fullName evidence="2">Uncharacterized protein</fullName>
    </submittedName>
</protein>
<dbReference type="RefSeq" id="WP_299217093.1">
    <property type="nucleotide sequence ID" value="NZ_JBDGHN010000002.1"/>
</dbReference>
<keyword evidence="3" id="KW-1185">Reference proteome</keyword>
<evidence type="ECO:0000256" key="1">
    <source>
        <dbReference type="SAM" id="MobiDB-lite"/>
    </source>
</evidence>
<evidence type="ECO:0000313" key="2">
    <source>
        <dbReference type="EMBL" id="MEN2750389.1"/>
    </source>
</evidence>
<sequence length="56" mass="6369">MSDTSKDVSDIKQAAEQVDSQQIDNNLKNTSHSNTAEELSEEERTPFIEDELRTDK</sequence>
<name>A0ABU9X5Z4_9GAMM</name>
<organism evidence="2 3">
    <name type="scientific">Psychrobacter saeujeotis</name>
    <dbReference type="NCBI Taxonomy" id="3143436"/>
    <lineage>
        <taxon>Bacteria</taxon>
        <taxon>Pseudomonadati</taxon>
        <taxon>Pseudomonadota</taxon>
        <taxon>Gammaproteobacteria</taxon>
        <taxon>Moraxellales</taxon>
        <taxon>Moraxellaceae</taxon>
        <taxon>Psychrobacter</taxon>
    </lineage>
</organism>
<feature type="compositionally biased region" description="Basic and acidic residues" evidence="1">
    <location>
        <begin position="42"/>
        <end position="56"/>
    </location>
</feature>
<dbReference type="EMBL" id="JBDGHN010000002">
    <property type="protein sequence ID" value="MEN2750389.1"/>
    <property type="molecule type" value="Genomic_DNA"/>
</dbReference>